<evidence type="ECO:0000256" key="2">
    <source>
        <dbReference type="SAM" id="Phobius"/>
    </source>
</evidence>
<feature type="transmembrane region" description="Helical" evidence="2">
    <location>
        <begin position="40"/>
        <end position="61"/>
    </location>
</feature>
<keyword evidence="2" id="KW-1133">Transmembrane helix</keyword>
<sequence length="186" mass="20851">MEIFSQFDTYSLKARVFPALIAGFPTLLLLFVLVPWDHLALSQVIAASMRLVLLFAFADMARHRGKKLQERLGTGETPGQWLRGNPDVPEGSKDRYRNFVADQLRLPAPTLEDEKSDPERAADFYRSANAWLREETLVRRFGTISSSMGKRSVAFSSCSGSFSQLAKSPIRSKPKPSESLWSAPRS</sequence>
<keyword evidence="2" id="KW-0472">Membrane</keyword>
<evidence type="ECO:0000256" key="1">
    <source>
        <dbReference type="SAM" id="MobiDB-lite"/>
    </source>
</evidence>
<proteinExistence type="predicted"/>
<evidence type="ECO:0000313" key="4">
    <source>
        <dbReference type="Proteomes" id="UP001386972"/>
    </source>
</evidence>
<feature type="transmembrane region" description="Helical" evidence="2">
    <location>
        <begin position="12"/>
        <end position="34"/>
    </location>
</feature>
<dbReference type="RefSeq" id="WP_340610248.1">
    <property type="nucleotide sequence ID" value="NZ_JBBNAW010000001.1"/>
</dbReference>
<keyword evidence="2" id="KW-0812">Transmembrane</keyword>
<feature type="region of interest" description="Disordered" evidence="1">
    <location>
        <begin position="162"/>
        <end position="186"/>
    </location>
</feature>
<gene>
    <name evidence="3" type="ORF">WLF18_02310</name>
</gene>
<protein>
    <submittedName>
        <fullName evidence="3">Uncharacterized protein</fullName>
    </submittedName>
</protein>
<evidence type="ECO:0000313" key="3">
    <source>
        <dbReference type="EMBL" id="MEK2607941.1"/>
    </source>
</evidence>
<accession>A0ABU8ZWR3</accession>
<feature type="region of interest" description="Disordered" evidence="1">
    <location>
        <begin position="69"/>
        <end position="90"/>
    </location>
</feature>
<comment type="caution">
    <text evidence="3">The sequence shown here is derived from an EMBL/GenBank/DDBJ whole genome shotgun (WGS) entry which is preliminary data.</text>
</comment>
<dbReference type="Proteomes" id="UP001386972">
    <property type="component" value="Unassembled WGS sequence"/>
</dbReference>
<name>A0ABU8ZWR3_9PSED</name>
<dbReference type="EMBL" id="JBBNAW010000001">
    <property type="protein sequence ID" value="MEK2607941.1"/>
    <property type="molecule type" value="Genomic_DNA"/>
</dbReference>
<keyword evidence="4" id="KW-1185">Reference proteome</keyword>
<reference evidence="3 4" key="1">
    <citation type="submission" date="2024-03" db="EMBL/GenBank/DDBJ databases">
        <title>Screening, Identification and Application of a Plant Lactobacillus Strain.</title>
        <authorList>
            <person name="Li Y.L."/>
        </authorList>
    </citation>
    <scope>NUCLEOTIDE SEQUENCE [LARGE SCALE GENOMIC DNA]</scope>
    <source>
        <strain evidence="3 4">JDB</strain>
    </source>
</reference>
<organism evidence="3 4">
    <name type="scientific">Pseudomonas shirazensis</name>
    <dbReference type="NCBI Taxonomy" id="2745494"/>
    <lineage>
        <taxon>Bacteria</taxon>
        <taxon>Pseudomonadati</taxon>
        <taxon>Pseudomonadota</taxon>
        <taxon>Gammaproteobacteria</taxon>
        <taxon>Pseudomonadales</taxon>
        <taxon>Pseudomonadaceae</taxon>
        <taxon>Pseudomonas</taxon>
    </lineage>
</organism>